<accession>A0A9W4RYX1</accession>
<gene>
    <name evidence="1" type="ORF">CGXH109_LOCUS97617</name>
</gene>
<reference evidence="1" key="1">
    <citation type="submission" date="2022-08" db="EMBL/GenBank/DDBJ databases">
        <authorList>
            <person name="Giroux E."/>
            <person name="Giroux E."/>
        </authorList>
    </citation>
    <scope>NUCLEOTIDE SEQUENCE</scope>
    <source>
        <strain evidence="1">H1091258</strain>
    </source>
</reference>
<proteinExistence type="predicted"/>
<evidence type="ECO:0000313" key="1">
    <source>
        <dbReference type="EMBL" id="CAI0650597.1"/>
    </source>
</evidence>
<evidence type="ECO:0000313" key="2">
    <source>
        <dbReference type="Proteomes" id="UP001152533"/>
    </source>
</evidence>
<comment type="caution">
    <text evidence="1">The sequence shown here is derived from an EMBL/GenBank/DDBJ whole genome shotgun (WGS) entry which is preliminary data.</text>
</comment>
<dbReference type="EMBL" id="CAMGZC010000897">
    <property type="protein sequence ID" value="CAI0650597.1"/>
    <property type="molecule type" value="Genomic_DNA"/>
</dbReference>
<organism evidence="1 2">
    <name type="scientific">Colletotrichum noveboracense</name>
    <dbReference type="NCBI Taxonomy" id="2664923"/>
    <lineage>
        <taxon>Eukaryota</taxon>
        <taxon>Fungi</taxon>
        <taxon>Dikarya</taxon>
        <taxon>Ascomycota</taxon>
        <taxon>Pezizomycotina</taxon>
        <taxon>Sordariomycetes</taxon>
        <taxon>Hypocreomycetidae</taxon>
        <taxon>Glomerellales</taxon>
        <taxon>Glomerellaceae</taxon>
        <taxon>Colletotrichum</taxon>
        <taxon>Colletotrichum gloeosporioides species complex</taxon>
    </lineage>
</organism>
<name>A0A9W4RYX1_9PEZI</name>
<dbReference type="AlphaFoldDB" id="A0A9W4RYX1"/>
<feature type="non-terminal residue" evidence="1">
    <location>
        <position position="1"/>
    </location>
</feature>
<keyword evidence="2" id="KW-1185">Reference proteome</keyword>
<sequence>KAKPFASIAFKETNTPSLAQVLVDCNYHFTQANGYLQNQEVSLGVCTTMFGKYDSMEDITHEHILAAFKVCVDKIPTATTGSLV</sequence>
<dbReference type="Proteomes" id="UP001152533">
    <property type="component" value="Unassembled WGS sequence"/>
</dbReference>
<protein>
    <submittedName>
        <fullName evidence="1">Uncharacterized protein</fullName>
    </submittedName>
</protein>